<dbReference type="Gene3D" id="1.10.287.70">
    <property type="match status" value="1"/>
</dbReference>
<keyword evidence="2" id="KW-0813">Transport</keyword>
<name>A0A1W1ZSD6_9FLAO</name>
<reference evidence="14 15" key="1">
    <citation type="submission" date="2017-04" db="EMBL/GenBank/DDBJ databases">
        <authorList>
            <person name="Afonso C.L."/>
            <person name="Miller P.J."/>
            <person name="Scott M.A."/>
            <person name="Spackman E."/>
            <person name="Goraichik I."/>
            <person name="Dimitrov K.M."/>
            <person name="Suarez D.L."/>
            <person name="Swayne D.E."/>
        </authorList>
    </citation>
    <scope>NUCLEOTIDE SEQUENCE [LARGE SCALE GENOMIC DNA]</scope>
    <source>
        <strain evidence="14 15">CGMCC 1.12708</strain>
    </source>
</reference>
<feature type="transmembrane region" description="Helical" evidence="12">
    <location>
        <begin position="225"/>
        <end position="245"/>
    </location>
</feature>
<comment type="subcellular location">
    <subcellularLocation>
        <location evidence="1">Membrane</location>
        <topology evidence="1">Multi-pass membrane protein</topology>
    </subcellularLocation>
</comment>
<gene>
    <name evidence="14" type="ORF">SAMN06296427_103206</name>
</gene>
<protein>
    <submittedName>
        <fullName evidence="14">Voltage-gated potassium channel</fullName>
    </submittedName>
</protein>
<feature type="domain" description="Ion transport" evidence="13">
    <location>
        <begin position="37"/>
        <end position="251"/>
    </location>
</feature>
<dbReference type="PRINTS" id="PR00169">
    <property type="entry name" value="KCHANNEL"/>
</dbReference>
<keyword evidence="8 12" id="KW-1133">Transmembrane helix</keyword>
<organism evidence="14 15">
    <name type="scientific">Moheibacter sediminis</name>
    <dbReference type="NCBI Taxonomy" id="1434700"/>
    <lineage>
        <taxon>Bacteria</taxon>
        <taxon>Pseudomonadati</taxon>
        <taxon>Bacteroidota</taxon>
        <taxon>Flavobacteriia</taxon>
        <taxon>Flavobacteriales</taxon>
        <taxon>Weeksellaceae</taxon>
        <taxon>Moheibacter</taxon>
    </lineage>
</organism>
<evidence type="ECO:0000256" key="1">
    <source>
        <dbReference type="ARBA" id="ARBA00004141"/>
    </source>
</evidence>
<dbReference type="InterPro" id="IPR005821">
    <property type="entry name" value="Ion_trans_dom"/>
</dbReference>
<feature type="transmembrane region" description="Helical" evidence="12">
    <location>
        <begin position="138"/>
        <end position="157"/>
    </location>
</feature>
<keyword evidence="10 12" id="KW-0472">Membrane</keyword>
<accession>A0A1W1ZSD6</accession>
<proteinExistence type="predicted"/>
<evidence type="ECO:0000256" key="7">
    <source>
        <dbReference type="ARBA" id="ARBA00022958"/>
    </source>
</evidence>
<dbReference type="SUPFAM" id="SSF81324">
    <property type="entry name" value="Voltage-gated potassium channels"/>
    <property type="match status" value="1"/>
</dbReference>
<dbReference type="PANTHER" id="PTHR11537">
    <property type="entry name" value="VOLTAGE-GATED POTASSIUM CHANNEL"/>
    <property type="match status" value="1"/>
</dbReference>
<keyword evidence="15" id="KW-1185">Reference proteome</keyword>
<dbReference type="Proteomes" id="UP000192393">
    <property type="component" value="Unassembled WGS sequence"/>
</dbReference>
<evidence type="ECO:0000256" key="3">
    <source>
        <dbReference type="ARBA" id="ARBA00022538"/>
    </source>
</evidence>
<feature type="transmembrane region" description="Helical" evidence="12">
    <location>
        <begin position="68"/>
        <end position="87"/>
    </location>
</feature>
<keyword evidence="4 12" id="KW-0812">Transmembrane</keyword>
<dbReference type="EMBL" id="FWXS01000003">
    <property type="protein sequence ID" value="SMC51425.1"/>
    <property type="molecule type" value="Genomic_DNA"/>
</dbReference>
<keyword evidence="3" id="KW-0633">Potassium transport</keyword>
<sequence length="288" mass="32569">MNIEDKLIFPRMEKSKQNHLKEKIFEIIFEADTPLGKLFDVMLLITILFSVALVMLESVPSINAKYHTILVVLEWVVTILFTIEYALRLYCVRKPWRYFFSFYGIIDLLSILPTYLGIMYPSTKYLSSIRILRLFRIFRIFGLTQFMRGGSMLLIALRQSRAKIIVFLSFIILIVVVIGSIMFVVESEHPESGFTSIPTSIYWAVVTLTTVGYGDIAPSTALGKFLASVVMIIGYGVIAVPTGIVSSELSRSKTPEPPKNTQVCPHCHDSYHLDKAVFCKTCGTKLNS</sequence>
<feature type="transmembrane region" description="Helical" evidence="12">
    <location>
        <begin position="38"/>
        <end position="56"/>
    </location>
</feature>
<keyword evidence="6" id="KW-0851">Voltage-gated channel</keyword>
<feature type="transmembrane region" description="Helical" evidence="12">
    <location>
        <begin position="164"/>
        <end position="185"/>
    </location>
</feature>
<feature type="transmembrane region" description="Helical" evidence="12">
    <location>
        <begin position="99"/>
        <end position="118"/>
    </location>
</feature>
<dbReference type="InterPro" id="IPR028325">
    <property type="entry name" value="VG_K_chnl"/>
</dbReference>
<dbReference type="STRING" id="1434700.SAMN06296427_103206"/>
<evidence type="ECO:0000313" key="15">
    <source>
        <dbReference type="Proteomes" id="UP000192393"/>
    </source>
</evidence>
<evidence type="ECO:0000256" key="6">
    <source>
        <dbReference type="ARBA" id="ARBA00022882"/>
    </source>
</evidence>
<evidence type="ECO:0000256" key="5">
    <source>
        <dbReference type="ARBA" id="ARBA00022826"/>
    </source>
</evidence>
<dbReference type="AlphaFoldDB" id="A0A1W1ZSD6"/>
<evidence type="ECO:0000256" key="2">
    <source>
        <dbReference type="ARBA" id="ARBA00022448"/>
    </source>
</evidence>
<dbReference type="PANTHER" id="PTHR11537:SF254">
    <property type="entry name" value="POTASSIUM VOLTAGE-GATED CHANNEL PROTEIN SHAB"/>
    <property type="match status" value="1"/>
</dbReference>
<keyword evidence="5" id="KW-0631">Potassium channel</keyword>
<evidence type="ECO:0000256" key="11">
    <source>
        <dbReference type="ARBA" id="ARBA00023303"/>
    </source>
</evidence>
<keyword evidence="7" id="KW-0630">Potassium</keyword>
<dbReference type="InterPro" id="IPR027359">
    <property type="entry name" value="Volt_channel_dom_sf"/>
</dbReference>
<dbReference type="Gene3D" id="1.20.120.350">
    <property type="entry name" value="Voltage-gated potassium channels. Chain C"/>
    <property type="match status" value="1"/>
</dbReference>
<dbReference type="RefSeq" id="WP_245828460.1">
    <property type="nucleotide sequence ID" value="NZ_FWXS01000003.1"/>
</dbReference>
<dbReference type="GO" id="GO:0005249">
    <property type="term" value="F:voltage-gated potassium channel activity"/>
    <property type="evidence" value="ECO:0007669"/>
    <property type="project" value="InterPro"/>
</dbReference>
<keyword evidence="9" id="KW-0406">Ion transport</keyword>
<evidence type="ECO:0000256" key="12">
    <source>
        <dbReference type="SAM" id="Phobius"/>
    </source>
</evidence>
<evidence type="ECO:0000313" key="14">
    <source>
        <dbReference type="EMBL" id="SMC51425.1"/>
    </source>
</evidence>
<evidence type="ECO:0000259" key="13">
    <source>
        <dbReference type="Pfam" id="PF00520"/>
    </source>
</evidence>
<keyword evidence="11 14" id="KW-0407">Ion channel</keyword>
<evidence type="ECO:0000256" key="9">
    <source>
        <dbReference type="ARBA" id="ARBA00023065"/>
    </source>
</evidence>
<dbReference type="Pfam" id="PF00520">
    <property type="entry name" value="Ion_trans"/>
    <property type="match status" value="1"/>
</dbReference>
<dbReference type="GO" id="GO:0001508">
    <property type="term" value="P:action potential"/>
    <property type="evidence" value="ECO:0007669"/>
    <property type="project" value="TreeGrafter"/>
</dbReference>
<evidence type="ECO:0000256" key="4">
    <source>
        <dbReference type="ARBA" id="ARBA00022692"/>
    </source>
</evidence>
<evidence type="ECO:0000256" key="8">
    <source>
        <dbReference type="ARBA" id="ARBA00022989"/>
    </source>
</evidence>
<evidence type="ECO:0000256" key="10">
    <source>
        <dbReference type="ARBA" id="ARBA00023136"/>
    </source>
</evidence>
<dbReference type="GO" id="GO:0008076">
    <property type="term" value="C:voltage-gated potassium channel complex"/>
    <property type="evidence" value="ECO:0007669"/>
    <property type="project" value="InterPro"/>
</dbReference>